<protein>
    <submittedName>
        <fullName evidence="3">Uncharacterized protein</fullName>
    </submittedName>
</protein>
<feature type="transmembrane region" description="Helical" evidence="2">
    <location>
        <begin position="16"/>
        <end position="37"/>
    </location>
</feature>
<dbReference type="RefSeq" id="WP_281793713.1">
    <property type="nucleotide sequence ID" value="NZ_BSDR01000001.1"/>
</dbReference>
<evidence type="ECO:0000313" key="3">
    <source>
        <dbReference type="EMBL" id="GLI34452.1"/>
    </source>
</evidence>
<accession>A0A9W6D5A3</accession>
<keyword evidence="2" id="KW-0812">Transmembrane</keyword>
<evidence type="ECO:0000256" key="2">
    <source>
        <dbReference type="SAM" id="Phobius"/>
    </source>
</evidence>
<keyword evidence="2" id="KW-1133">Transmembrane helix</keyword>
<evidence type="ECO:0000313" key="4">
    <source>
        <dbReference type="Proteomes" id="UP001144372"/>
    </source>
</evidence>
<feature type="transmembrane region" description="Helical" evidence="2">
    <location>
        <begin position="73"/>
        <end position="94"/>
    </location>
</feature>
<name>A0A9W6D5A3_9BACT</name>
<keyword evidence="2" id="KW-0472">Membrane</keyword>
<dbReference type="AlphaFoldDB" id="A0A9W6D5A3"/>
<evidence type="ECO:0000256" key="1">
    <source>
        <dbReference type="SAM" id="Coils"/>
    </source>
</evidence>
<dbReference type="Proteomes" id="UP001144372">
    <property type="component" value="Unassembled WGS sequence"/>
</dbReference>
<sequence length="324" mass="37765">MEYGLRRYEAVQRLRWFLFFLFCMVFAYPVAGSYTIASPEHFSSLSSLELGELTSLGFWFQLSWFCVDPLGKFLIYIAWVGWIFLGGRFVWLLVQYGGKIFLRNLLERYIKKPVGTFVPVWDSASSNRAFLFPTELLLQKIRPVHFQLIFHPFRRVRLMLADSQGAFSSEDLVEKERRIAEADWQILWGAWSPFQWLLWFLPLLALIQALWLFYIQLQPALTSQKEIQNILKPAFTGFLPFAQAIVLSVIFALGSGLMKRLENLYLSNVDALIYDQFLSRLPFQSSDTLIILETLQRHFKEMQAVLRRLERSLESEKDSSGTVG</sequence>
<comment type="caution">
    <text evidence="3">The sequence shown here is derived from an EMBL/GenBank/DDBJ whole genome shotgun (WGS) entry which is preliminary data.</text>
</comment>
<feature type="coiled-coil region" evidence="1">
    <location>
        <begin position="292"/>
        <end position="319"/>
    </location>
</feature>
<reference evidence="3" key="1">
    <citation type="submission" date="2022-12" db="EMBL/GenBank/DDBJ databases">
        <title>Reference genome sequencing for broad-spectrum identification of bacterial and archaeal isolates by mass spectrometry.</title>
        <authorList>
            <person name="Sekiguchi Y."/>
            <person name="Tourlousse D.M."/>
        </authorList>
    </citation>
    <scope>NUCLEOTIDE SEQUENCE</scope>
    <source>
        <strain evidence="3">ASRB1</strain>
    </source>
</reference>
<gene>
    <name evidence="3" type="ORF">DAMNIGENAA_18850</name>
</gene>
<dbReference type="EMBL" id="BSDR01000001">
    <property type="protein sequence ID" value="GLI34452.1"/>
    <property type="molecule type" value="Genomic_DNA"/>
</dbReference>
<feature type="transmembrane region" description="Helical" evidence="2">
    <location>
        <begin position="237"/>
        <end position="258"/>
    </location>
</feature>
<proteinExistence type="predicted"/>
<keyword evidence="1" id="KW-0175">Coiled coil</keyword>
<feature type="transmembrane region" description="Helical" evidence="2">
    <location>
        <begin position="196"/>
        <end position="217"/>
    </location>
</feature>
<organism evidence="3 4">
    <name type="scientific">Desulforhabdus amnigena</name>
    <dbReference type="NCBI Taxonomy" id="40218"/>
    <lineage>
        <taxon>Bacteria</taxon>
        <taxon>Pseudomonadati</taxon>
        <taxon>Thermodesulfobacteriota</taxon>
        <taxon>Syntrophobacteria</taxon>
        <taxon>Syntrophobacterales</taxon>
        <taxon>Syntrophobacteraceae</taxon>
        <taxon>Desulforhabdus</taxon>
    </lineage>
</organism>
<keyword evidence="4" id="KW-1185">Reference proteome</keyword>